<evidence type="ECO:0000313" key="3">
    <source>
        <dbReference type="EMBL" id="KRW99993.1"/>
    </source>
</evidence>
<reference evidence="3 4" key="1">
    <citation type="journal article" date="2015" name="Sci. Rep.">
        <title>Genome of the facultative scuticociliatosis pathogen Pseudocohnilembus persalinus provides insight into its virulence through horizontal gene transfer.</title>
        <authorList>
            <person name="Xiong J."/>
            <person name="Wang G."/>
            <person name="Cheng J."/>
            <person name="Tian M."/>
            <person name="Pan X."/>
            <person name="Warren A."/>
            <person name="Jiang C."/>
            <person name="Yuan D."/>
            <person name="Miao W."/>
        </authorList>
    </citation>
    <scope>NUCLEOTIDE SEQUENCE [LARGE SCALE GENOMIC DNA]</scope>
    <source>
        <strain evidence="3">36N120E</strain>
    </source>
</reference>
<feature type="coiled-coil region" evidence="1">
    <location>
        <begin position="195"/>
        <end position="281"/>
    </location>
</feature>
<feature type="compositionally biased region" description="Basic and acidic residues" evidence="2">
    <location>
        <begin position="16"/>
        <end position="44"/>
    </location>
</feature>
<dbReference type="AlphaFoldDB" id="A0A0V0QCP1"/>
<comment type="caution">
    <text evidence="3">The sequence shown here is derived from an EMBL/GenBank/DDBJ whole genome shotgun (WGS) entry which is preliminary data.</text>
</comment>
<evidence type="ECO:0000313" key="4">
    <source>
        <dbReference type="Proteomes" id="UP000054937"/>
    </source>
</evidence>
<proteinExistence type="predicted"/>
<feature type="coiled-coil region" evidence="1">
    <location>
        <begin position="75"/>
        <end position="109"/>
    </location>
</feature>
<keyword evidence="4" id="KW-1185">Reference proteome</keyword>
<dbReference type="InParanoid" id="A0A0V0QCP1"/>
<evidence type="ECO:0000256" key="2">
    <source>
        <dbReference type="SAM" id="MobiDB-lite"/>
    </source>
</evidence>
<evidence type="ECO:0000256" key="1">
    <source>
        <dbReference type="SAM" id="Coils"/>
    </source>
</evidence>
<gene>
    <name evidence="3" type="ORF">PPERSA_05496</name>
</gene>
<protein>
    <recommendedName>
        <fullName evidence="5">DUF4200 domain-containing protein</fullName>
    </recommendedName>
</protein>
<feature type="region of interest" description="Disordered" evidence="2">
    <location>
        <begin position="1"/>
        <end position="44"/>
    </location>
</feature>
<name>A0A0V0QCP1_PSEPJ</name>
<keyword evidence="1" id="KW-0175">Coiled coil</keyword>
<accession>A0A0V0QCP1</accession>
<dbReference type="Proteomes" id="UP000054937">
    <property type="component" value="Unassembled WGS sequence"/>
</dbReference>
<feature type="coiled-coil region" evidence="1">
    <location>
        <begin position="390"/>
        <end position="439"/>
    </location>
</feature>
<organism evidence="3 4">
    <name type="scientific">Pseudocohnilembus persalinus</name>
    <name type="common">Ciliate</name>
    <dbReference type="NCBI Taxonomy" id="266149"/>
    <lineage>
        <taxon>Eukaryota</taxon>
        <taxon>Sar</taxon>
        <taxon>Alveolata</taxon>
        <taxon>Ciliophora</taxon>
        <taxon>Intramacronucleata</taxon>
        <taxon>Oligohymenophorea</taxon>
        <taxon>Scuticociliatia</taxon>
        <taxon>Philasterida</taxon>
        <taxon>Pseudocohnilembidae</taxon>
        <taxon>Pseudocohnilembus</taxon>
    </lineage>
</organism>
<evidence type="ECO:0008006" key="5">
    <source>
        <dbReference type="Google" id="ProtNLM"/>
    </source>
</evidence>
<sequence length="446" mass="53351">MKIQKHERSVTQQYENQKKQMESDLDQLAKDASNHNKEQINMNKKLENDDKIAILNCDKKIKYFKDQMMKDRDKNINLESEIRDCESDIEQKKKIIEEKNCQIEELQIYENFLQEIEVNFREDDYTEGIQAIMNKFEQLDKIQQDLTIEDQQYDQEINKILKESQILRTKIVQNNIKGSFQMLQIQTIQNYLFLCMIGTSDMNKLKKEIEEIQEENRKMEDNQQSIEKQKLQRQIDQGQLIMAIKNIYQTVVSNNSQKSLIQQQQEQEQTLKKNKKLLQQTTLQQTAENLLKALDLEQEKAPTQQEQLKQREEKLKEKFSKNQITKEQMVQIIKEMRSQQDKQHDKDQNQILKDINKMNETNLDNSLNCADGQNMNEEDNQKIILKKKFSKNLKSKLNNMSEKIKEQKNINYNKEIQENNKEQRLIEQLEEQKRQIKNKPIEVQSA</sequence>
<dbReference type="EMBL" id="LDAU01000198">
    <property type="protein sequence ID" value="KRW99993.1"/>
    <property type="molecule type" value="Genomic_DNA"/>
</dbReference>